<feature type="compositionally biased region" description="Pro residues" evidence="7">
    <location>
        <begin position="308"/>
        <end position="318"/>
    </location>
</feature>
<evidence type="ECO:0000256" key="6">
    <source>
        <dbReference type="PROSITE-ProRule" id="PRU01091"/>
    </source>
</evidence>
<protein>
    <submittedName>
        <fullName evidence="9">BTAD domain-containing putative transcriptional regulator</fullName>
    </submittedName>
</protein>
<dbReference type="SMART" id="SM01043">
    <property type="entry name" value="BTAD"/>
    <property type="match status" value="1"/>
</dbReference>
<evidence type="ECO:0000256" key="2">
    <source>
        <dbReference type="ARBA" id="ARBA00023012"/>
    </source>
</evidence>
<name>A0ABU4KHP5_9ACTN</name>
<evidence type="ECO:0000313" key="9">
    <source>
        <dbReference type="EMBL" id="MDX2297298.1"/>
    </source>
</evidence>
<dbReference type="InterPro" id="IPR016032">
    <property type="entry name" value="Sig_transdc_resp-reg_C-effctor"/>
</dbReference>
<evidence type="ECO:0000256" key="3">
    <source>
        <dbReference type="ARBA" id="ARBA00023015"/>
    </source>
</evidence>
<organism evidence="9 10">
    <name type="scientific">Streptomyces roseolus</name>
    <dbReference type="NCBI Taxonomy" id="67358"/>
    <lineage>
        <taxon>Bacteria</taxon>
        <taxon>Bacillati</taxon>
        <taxon>Actinomycetota</taxon>
        <taxon>Actinomycetes</taxon>
        <taxon>Kitasatosporales</taxon>
        <taxon>Streptomycetaceae</taxon>
        <taxon>Streptomyces</taxon>
    </lineage>
</organism>
<dbReference type="SUPFAM" id="SSF48452">
    <property type="entry name" value="TPR-like"/>
    <property type="match status" value="1"/>
</dbReference>
<feature type="compositionally biased region" description="Pro residues" evidence="7">
    <location>
        <begin position="271"/>
        <end position="287"/>
    </location>
</feature>
<dbReference type="Pfam" id="PF13401">
    <property type="entry name" value="AAA_22"/>
    <property type="match status" value="1"/>
</dbReference>
<evidence type="ECO:0000256" key="7">
    <source>
        <dbReference type="SAM" id="MobiDB-lite"/>
    </source>
</evidence>
<dbReference type="Pfam" id="PF00486">
    <property type="entry name" value="Trans_reg_C"/>
    <property type="match status" value="1"/>
</dbReference>
<dbReference type="InterPro" id="IPR001867">
    <property type="entry name" value="OmpR/PhoB-type_DNA-bd"/>
</dbReference>
<evidence type="ECO:0000259" key="8">
    <source>
        <dbReference type="PROSITE" id="PS51755"/>
    </source>
</evidence>
<dbReference type="CDD" id="cd15831">
    <property type="entry name" value="BTAD"/>
    <property type="match status" value="1"/>
</dbReference>
<dbReference type="Gene3D" id="3.40.50.300">
    <property type="entry name" value="P-loop containing nucleotide triphosphate hydrolases"/>
    <property type="match status" value="1"/>
</dbReference>
<dbReference type="InterPro" id="IPR051677">
    <property type="entry name" value="AfsR-DnrI-RedD_regulator"/>
</dbReference>
<dbReference type="RefSeq" id="WP_319013431.1">
    <property type="nucleotide sequence ID" value="NZ_JAWJZF010000517.1"/>
</dbReference>
<dbReference type="Gene3D" id="1.25.40.10">
    <property type="entry name" value="Tetratricopeptide repeat domain"/>
    <property type="match status" value="1"/>
</dbReference>
<dbReference type="PANTHER" id="PTHR35807:SF1">
    <property type="entry name" value="TRANSCRIPTIONAL REGULATOR REDD"/>
    <property type="match status" value="1"/>
</dbReference>
<accession>A0ABU4KHP5</accession>
<dbReference type="Proteomes" id="UP001278571">
    <property type="component" value="Unassembled WGS sequence"/>
</dbReference>
<dbReference type="Pfam" id="PF03704">
    <property type="entry name" value="BTAD"/>
    <property type="match status" value="1"/>
</dbReference>
<dbReference type="InterPro" id="IPR005158">
    <property type="entry name" value="BTAD"/>
</dbReference>
<dbReference type="PROSITE" id="PS51755">
    <property type="entry name" value="OMPR_PHOB"/>
    <property type="match status" value="1"/>
</dbReference>
<dbReference type="InterPro" id="IPR049945">
    <property type="entry name" value="AAA_22"/>
</dbReference>
<keyword evidence="4 6" id="KW-0238">DNA-binding</keyword>
<evidence type="ECO:0000313" key="10">
    <source>
        <dbReference type="Proteomes" id="UP001278571"/>
    </source>
</evidence>
<sequence>MPTAPKPRQVISLLMLRHNTVVQASELIDELWPEFPPPSAVTTLQTYIYKFRKLLLKQGLGNLLQTQPGGYSLTIPSSSLDVSRFESRAEEGQELLQRGDSAGALACFEQALAVWRGPALADVETGGRLFSYVTRLEELRFRILELRIEADLEHGRHRELISELKALVLAHPLHEHLHGLLMVALHRSGRRHEALEVYQSLRQKMIDELGLEPGKELARLQHTLLSDSPADPEEPPRRPRSGPAAPPGPASAPVPQVLAHPDAPTGGVPAPLTPPAHPAPLAPPSPPVPPLRPVPVPGALVPAAPSSLAPPSPAPHLPVPGAGTAHVPAPSPVAVRDAIGTPAQLPAGLAGFVGRDDVLRELEAALRRPGGPAAEGTAAHIGVVTGPPGIGKSAVAVHLAHRLRPHFPDGQLYADLRGSCAEPRDPAEVIRGFLRALEVPPSRIPEGLEECGALFRSRTAGRRVLVLLDDVASSAQIRHLLPADPRCALLATGRRRMTALVEAERVELGPPSPEEALEILAVLAGRQRVDREPESAHRTVELLGRHPLALRCVGGRLAGRPGLSLAALADRLEATPRILDVARLGELDVRSRFAASYAVLGRQEQGVFRLLSMVGETPFTASQAAESLSLPLQGLESALEVLADHHLLATDRCADGVGHYFFDRLTLAYARERLEETLAAPPVAEEVAAR</sequence>
<gene>
    <name evidence="9" type="ORF">R2363_34605</name>
</gene>
<dbReference type="SUPFAM" id="SSF52540">
    <property type="entry name" value="P-loop containing nucleoside triphosphate hydrolases"/>
    <property type="match status" value="1"/>
</dbReference>
<evidence type="ECO:0000256" key="1">
    <source>
        <dbReference type="ARBA" id="ARBA00005820"/>
    </source>
</evidence>
<dbReference type="PRINTS" id="PR00364">
    <property type="entry name" value="DISEASERSIST"/>
</dbReference>
<dbReference type="InterPro" id="IPR036388">
    <property type="entry name" value="WH-like_DNA-bd_sf"/>
</dbReference>
<proteinExistence type="inferred from homology"/>
<dbReference type="EMBL" id="JAWJZF010000517">
    <property type="protein sequence ID" value="MDX2297298.1"/>
    <property type="molecule type" value="Genomic_DNA"/>
</dbReference>
<feature type="region of interest" description="Disordered" evidence="7">
    <location>
        <begin position="226"/>
        <end position="287"/>
    </location>
</feature>
<evidence type="ECO:0000256" key="4">
    <source>
        <dbReference type="ARBA" id="ARBA00023125"/>
    </source>
</evidence>
<dbReference type="InterPro" id="IPR011990">
    <property type="entry name" value="TPR-like_helical_dom_sf"/>
</dbReference>
<evidence type="ECO:0000256" key="5">
    <source>
        <dbReference type="ARBA" id="ARBA00023163"/>
    </source>
</evidence>
<feature type="region of interest" description="Disordered" evidence="7">
    <location>
        <begin position="306"/>
        <end position="325"/>
    </location>
</feature>
<keyword evidence="5" id="KW-0804">Transcription</keyword>
<comment type="caution">
    <text evidence="9">The sequence shown here is derived from an EMBL/GenBank/DDBJ whole genome shotgun (WGS) entry which is preliminary data.</text>
</comment>
<dbReference type="PANTHER" id="PTHR35807">
    <property type="entry name" value="TRANSCRIPTIONAL REGULATOR REDD-RELATED"/>
    <property type="match status" value="1"/>
</dbReference>
<keyword evidence="3" id="KW-0805">Transcription regulation</keyword>
<feature type="DNA-binding region" description="OmpR/PhoB-type" evidence="6">
    <location>
        <begin position="1"/>
        <end position="75"/>
    </location>
</feature>
<dbReference type="InterPro" id="IPR027417">
    <property type="entry name" value="P-loop_NTPase"/>
</dbReference>
<reference evidence="9 10" key="1">
    <citation type="submission" date="2023-10" db="EMBL/GenBank/DDBJ databases">
        <authorList>
            <person name="Wang X.X."/>
        </authorList>
    </citation>
    <scope>NUCLEOTIDE SEQUENCE [LARGE SCALE GENOMIC DNA]</scope>
    <source>
        <strain evidence="9 10">NBRC 12816</strain>
    </source>
</reference>
<comment type="similarity">
    <text evidence="1">Belongs to the AfsR/DnrI/RedD regulatory family.</text>
</comment>
<keyword evidence="2" id="KW-0902">Two-component regulatory system</keyword>
<keyword evidence="10" id="KW-1185">Reference proteome</keyword>
<feature type="domain" description="OmpR/PhoB-type" evidence="8">
    <location>
        <begin position="1"/>
        <end position="75"/>
    </location>
</feature>
<dbReference type="SUPFAM" id="SSF46894">
    <property type="entry name" value="C-terminal effector domain of the bipartite response regulators"/>
    <property type="match status" value="1"/>
</dbReference>
<dbReference type="Gene3D" id="1.10.10.10">
    <property type="entry name" value="Winged helix-like DNA-binding domain superfamily/Winged helix DNA-binding domain"/>
    <property type="match status" value="1"/>
</dbReference>